<dbReference type="RefSeq" id="WP_097645201.1">
    <property type="nucleotide sequence ID" value="NZ_NQWI01000097.1"/>
</dbReference>
<evidence type="ECO:0000259" key="1">
    <source>
        <dbReference type="SMART" id="SM00563"/>
    </source>
</evidence>
<keyword evidence="2" id="KW-0808">Transferase</keyword>
<organism evidence="2 3">
    <name type="scientific">Candidatus Viridilinea mediisalina</name>
    <dbReference type="NCBI Taxonomy" id="2024553"/>
    <lineage>
        <taxon>Bacteria</taxon>
        <taxon>Bacillati</taxon>
        <taxon>Chloroflexota</taxon>
        <taxon>Chloroflexia</taxon>
        <taxon>Chloroflexales</taxon>
        <taxon>Chloroflexineae</taxon>
        <taxon>Oscillochloridaceae</taxon>
        <taxon>Candidatus Viridilinea</taxon>
    </lineage>
</organism>
<dbReference type="CDD" id="cd06551">
    <property type="entry name" value="LPLAT"/>
    <property type="match status" value="1"/>
</dbReference>
<proteinExistence type="predicted"/>
<keyword evidence="2" id="KW-0012">Acyltransferase</keyword>
<reference evidence="3" key="1">
    <citation type="submission" date="2017-08" db="EMBL/GenBank/DDBJ databases">
        <authorList>
            <person name="Grouzdev D.S."/>
            <person name="Gaisin V.A."/>
            <person name="Rysina M.S."/>
            <person name="Gorlenko V.M."/>
        </authorList>
    </citation>
    <scope>NUCLEOTIDE SEQUENCE [LARGE SCALE GENOMIC DNA]</scope>
    <source>
        <strain evidence="3">Kir15-3F</strain>
    </source>
</reference>
<dbReference type="SMART" id="SM00563">
    <property type="entry name" value="PlsC"/>
    <property type="match status" value="1"/>
</dbReference>
<feature type="domain" description="Phospholipid/glycerol acyltransferase" evidence="1">
    <location>
        <begin position="53"/>
        <end position="175"/>
    </location>
</feature>
<dbReference type="OrthoDB" id="152799at2"/>
<gene>
    <name evidence="2" type="ORF">CJ255_16505</name>
</gene>
<evidence type="ECO:0000313" key="3">
    <source>
        <dbReference type="Proteomes" id="UP000220527"/>
    </source>
</evidence>
<dbReference type="AlphaFoldDB" id="A0A2A6RG73"/>
<name>A0A2A6RG73_9CHLR</name>
<evidence type="ECO:0000313" key="2">
    <source>
        <dbReference type="EMBL" id="PDW01943.1"/>
    </source>
</evidence>
<dbReference type="Pfam" id="PF01553">
    <property type="entry name" value="Acyltransferase"/>
    <property type="match status" value="1"/>
</dbReference>
<sequence length="257" mass="29528">MTSDPRPAIPAAKNRLGDAAIYWLLARRSLWSDFHRVWLQSYGPLPEPSGGPVIIYLNHSSWWDGYLMYVIHRMVLRGRFDSHLLMEERQLRAYRFFTWSGAFSINRHDPEDTRRSQAYAAGLLRGGKRARALFIFPQGRIVHPDRRPLITFPGIARIISQVGPITLCPVALRYEFLGQQQPHAFIRIGPTHRPTDPSDECGVLDEITERLTHSCDALRADVVAGALDRYQTLLRGRHGIDQRFDRLLRLMSCGRMN</sequence>
<dbReference type="SUPFAM" id="SSF69593">
    <property type="entry name" value="Glycerol-3-phosphate (1)-acyltransferase"/>
    <property type="match status" value="1"/>
</dbReference>
<protein>
    <submittedName>
        <fullName evidence="2">Glycerol acyltransferase</fullName>
    </submittedName>
</protein>
<comment type="caution">
    <text evidence="2">The sequence shown here is derived from an EMBL/GenBank/DDBJ whole genome shotgun (WGS) entry which is preliminary data.</text>
</comment>
<dbReference type="EMBL" id="NQWI01000097">
    <property type="protein sequence ID" value="PDW01943.1"/>
    <property type="molecule type" value="Genomic_DNA"/>
</dbReference>
<dbReference type="InterPro" id="IPR002123">
    <property type="entry name" value="Plipid/glycerol_acylTrfase"/>
</dbReference>
<dbReference type="GO" id="GO:0016746">
    <property type="term" value="F:acyltransferase activity"/>
    <property type="evidence" value="ECO:0007669"/>
    <property type="project" value="UniProtKB-KW"/>
</dbReference>
<accession>A0A2A6RG73</accession>
<keyword evidence="3" id="KW-1185">Reference proteome</keyword>
<dbReference type="Proteomes" id="UP000220527">
    <property type="component" value="Unassembled WGS sequence"/>
</dbReference>